<dbReference type="Gene3D" id="2.30.30.40">
    <property type="entry name" value="SH3 Domains"/>
    <property type="match status" value="1"/>
</dbReference>
<evidence type="ECO:0000313" key="7">
    <source>
        <dbReference type="Proteomes" id="UP000075666"/>
    </source>
</evidence>
<feature type="domain" description="NlpC/P60" evidence="5">
    <location>
        <begin position="176"/>
        <end position="300"/>
    </location>
</feature>
<keyword evidence="3" id="KW-0378">Hydrolase</keyword>
<dbReference type="GO" id="GO:0008234">
    <property type="term" value="F:cysteine-type peptidase activity"/>
    <property type="evidence" value="ECO:0007669"/>
    <property type="project" value="UniProtKB-KW"/>
</dbReference>
<reference evidence="6 7" key="1">
    <citation type="submission" date="2016-01" db="EMBL/GenBank/DDBJ databases">
        <title>Genome Sequences of Twelve Sporeforming Bacillus Species Isolated from Foods.</title>
        <authorList>
            <person name="Berendsen E.M."/>
            <person name="Wells-Bennik M.H."/>
            <person name="Krawcyk A.O."/>
            <person name="De Jong A."/>
            <person name="Holsappel S."/>
            <person name="Eijlander R.T."/>
            <person name="Kuipers O.P."/>
        </authorList>
    </citation>
    <scope>NUCLEOTIDE SEQUENCE [LARGE SCALE GENOMIC DNA]</scope>
    <source>
        <strain evidence="6 7">B4102</strain>
    </source>
</reference>
<evidence type="ECO:0000256" key="3">
    <source>
        <dbReference type="ARBA" id="ARBA00022801"/>
    </source>
</evidence>
<dbReference type="AlphaFoldDB" id="A0A150KM59"/>
<dbReference type="SUPFAM" id="SSF54001">
    <property type="entry name" value="Cysteine proteinases"/>
    <property type="match status" value="1"/>
</dbReference>
<dbReference type="PANTHER" id="PTHR47053:SF3">
    <property type="entry name" value="GAMMA-D-GLUTAMYL-L-LYSINE DIPEPTIDYL-PEPTIDASE"/>
    <property type="match status" value="1"/>
</dbReference>
<dbReference type="Pfam" id="PF23795">
    <property type="entry name" value="SH3_YKFC_2nd"/>
    <property type="match status" value="1"/>
</dbReference>
<keyword evidence="7" id="KW-1185">Reference proteome</keyword>
<dbReference type="GO" id="GO:0006508">
    <property type="term" value="P:proteolysis"/>
    <property type="evidence" value="ECO:0007669"/>
    <property type="project" value="UniProtKB-KW"/>
</dbReference>
<gene>
    <name evidence="6" type="ORF">B4102_0776</name>
</gene>
<evidence type="ECO:0000313" key="6">
    <source>
        <dbReference type="EMBL" id="KYC97121.1"/>
    </source>
</evidence>
<dbReference type="InterPro" id="IPR051202">
    <property type="entry name" value="Peptidase_C40"/>
</dbReference>
<dbReference type="EMBL" id="LQYN01000086">
    <property type="protein sequence ID" value="KYC97121.1"/>
    <property type="molecule type" value="Genomic_DNA"/>
</dbReference>
<sequence length="300" mass="33998">MELYQINVAVATLWTSKDSARKIDVDAITNPVDIPKWLNSLTYETKLDLCNDNLVQSQVLLGEEAQVIEIDGDWAFCVIPSQSSKKDDRGYPGWIPLNQLRKKEEEENNYDQVAVVCQPTATLYEKPGNKWMEVSYQTKLPIVETLEEYSKVKVPSGYAYLKNEDIHIFKINEAPRQNGEFIIREAEKFIGLPYLWGGMSGFGFDCSGFSYTMCNAVGYIIARDAHEQADGGIDVDLQQIQPGDLLFFAYEEGKGHIHHVAIYYGEGEMIHSPNTGKSIVIEEIAGTYEKELCAARRYWI</sequence>
<dbReference type="Proteomes" id="UP000075666">
    <property type="component" value="Unassembled WGS sequence"/>
</dbReference>
<dbReference type="InterPro" id="IPR057812">
    <property type="entry name" value="SH3_YKFC_2nd"/>
</dbReference>
<dbReference type="InterPro" id="IPR000064">
    <property type="entry name" value="NLP_P60_dom"/>
</dbReference>
<dbReference type="PATRIC" id="fig|46224.3.peg.4182"/>
<dbReference type="InterPro" id="IPR038765">
    <property type="entry name" value="Papain-like_cys_pep_sf"/>
</dbReference>
<keyword evidence="2" id="KW-0645">Protease</keyword>
<evidence type="ECO:0000256" key="4">
    <source>
        <dbReference type="ARBA" id="ARBA00022807"/>
    </source>
</evidence>
<comment type="similarity">
    <text evidence="1">Belongs to the peptidase C40 family.</text>
</comment>
<evidence type="ECO:0000256" key="2">
    <source>
        <dbReference type="ARBA" id="ARBA00022670"/>
    </source>
</evidence>
<dbReference type="RefSeq" id="WP_066233812.1">
    <property type="nucleotide sequence ID" value="NZ_JBHJSX010000013.1"/>
</dbReference>
<protein>
    <recommendedName>
        <fullName evidence="5">NlpC/P60 domain-containing protein</fullName>
    </recommendedName>
</protein>
<organism evidence="6 7">
    <name type="scientific">Heyndrickxia sporothermodurans</name>
    <dbReference type="NCBI Taxonomy" id="46224"/>
    <lineage>
        <taxon>Bacteria</taxon>
        <taxon>Bacillati</taxon>
        <taxon>Bacillota</taxon>
        <taxon>Bacilli</taxon>
        <taxon>Bacillales</taxon>
        <taxon>Bacillaceae</taxon>
        <taxon>Heyndrickxia</taxon>
    </lineage>
</organism>
<dbReference type="PROSITE" id="PS51935">
    <property type="entry name" value="NLPC_P60"/>
    <property type="match status" value="1"/>
</dbReference>
<dbReference type="Gene3D" id="3.90.1720.10">
    <property type="entry name" value="endopeptidase domain like (from Nostoc punctiforme)"/>
    <property type="match status" value="1"/>
</dbReference>
<accession>A0A150KM59</accession>
<name>A0A150KM59_9BACI</name>
<keyword evidence="4" id="KW-0788">Thiol protease</keyword>
<comment type="caution">
    <text evidence="6">The sequence shown here is derived from an EMBL/GenBank/DDBJ whole genome shotgun (WGS) entry which is preliminary data.</text>
</comment>
<proteinExistence type="inferred from homology"/>
<dbReference type="STRING" id="46224.B4102_0776"/>
<evidence type="ECO:0000256" key="1">
    <source>
        <dbReference type="ARBA" id="ARBA00007074"/>
    </source>
</evidence>
<dbReference type="OrthoDB" id="9813368at2"/>
<evidence type="ECO:0000259" key="5">
    <source>
        <dbReference type="PROSITE" id="PS51935"/>
    </source>
</evidence>
<dbReference type="Pfam" id="PF00877">
    <property type="entry name" value="NLPC_P60"/>
    <property type="match status" value="1"/>
</dbReference>
<dbReference type="PANTHER" id="PTHR47053">
    <property type="entry name" value="MUREIN DD-ENDOPEPTIDASE MEPH-RELATED"/>
    <property type="match status" value="1"/>
</dbReference>